<dbReference type="Pfam" id="PF01014">
    <property type="entry name" value="Uricase"/>
    <property type="match status" value="2"/>
</dbReference>
<dbReference type="InterPro" id="IPR002042">
    <property type="entry name" value="Uricase"/>
</dbReference>
<gene>
    <name evidence="8" type="ORF">PTTT1_LOCUS41834</name>
</gene>
<feature type="non-terminal residue" evidence="8">
    <location>
        <position position="247"/>
    </location>
</feature>
<dbReference type="GO" id="GO:0004846">
    <property type="term" value="F:urate oxidase activity"/>
    <property type="evidence" value="ECO:0007669"/>
    <property type="project" value="UniProtKB-EC"/>
</dbReference>
<evidence type="ECO:0000256" key="4">
    <source>
        <dbReference type="ARBA" id="ARBA00022631"/>
    </source>
</evidence>
<dbReference type="EC" id="1.7.3.3" evidence="3"/>
<protein>
    <recommendedName>
        <fullName evidence="3">factor independent urate hydroxylase</fullName>
        <ecNumber evidence="3">1.7.3.3</ecNumber>
    </recommendedName>
    <alternativeName>
        <fullName evidence="6">Urate oxidase</fullName>
    </alternativeName>
</protein>
<dbReference type="UniPathway" id="UPA00394">
    <property type="reaction ID" value="UER00650"/>
</dbReference>
<dbReference type="GO" id="GO:0005777">
    <property type="term" value="C:peroxisome"/>
    <property type="evidence" value="ECO:0007669"/>
    <property type="project" value="TreeGrafter"/>
</dbReference>
<evidence type="ECO:0000256" key="6">
    <source>
        <dbReference type="ARBA" id="ARBA00031317"/>
    </source>
</evidence>
<comment type="similarity">
    <text evidence="2">Belongs to the uricase family.</text>
</comment>
<dbReference type="PANTHER" id="PTHR42874:SF1">
    <property type="entry name" value="URICASE"/>
    <property type="match status" value="1"/>
</dbReference>
<feature type="binding site" evidence="7">
    <location>
        <position position="129"/>
    </location>
    <ligand>
        <name>5-hydroxyisourate</name>
        <dbReference type="ChEBI" id="CHEBI:18072"/>
    </ligand>
</feature>
<dbReference type="NCBIfam" id="TIGR03383">
    <property type="entry name" value="urate_oxi"/>
    <property type="match status" value="1"/>
</dbReference>
<feature type="binding site" evidence="7">
    <location>
        <position position="207"/>
    </location>
    <ligand>
        <name>urate</name>
        <dbReference type="ChEBI" id="CHEBI:17775"/>
    </ligand>
</feature>
<keyword evidence="4" id="KW-0659">Purine metabolism</keyword>
<feature type="binding site" evidence="7">
    <location>
        <position position="111"/>
    </location>
    <ligand>
        <name>urate</name>
        <dbReference type="ChEBI" id="CHEBI:17775"/>
    </ligand>
</feature>
<reference evidence="8" key="1">
    <citation type="submission" date="2022-02" db="EMBL/GenBank/DDBJ databases">
        <authorList>
            <person name="Giguere J D."/>
        </authorList>
    </citation>
    <scope>NUCLEOTIDE SEQUENCE</scope>
    <source>
        <strain evidence="8">CCAP 1055/1</strain>
    </source>
</reference>
<feature type="binding site" evidence="7">
    <location>
        <position position="5"/>
    </location>
    <ligand>
        <name>urate</name>
        <dbReference type="ChEBI" id="CHEBI:17775"/>
    </ligand>
</feature>
<feature type="binding site" evidence="7">
    <location>
        <position position="5"/>
    </location>
    <ligand>
        <name>5-hydroxyisourate</name>
        <dbReference type="ChEBI" id="CHEBI:18072"/>
    </ligand>
</feature>
<feature type="binding site" evidence="7">
    <location>
        <position position="6"/>
    </location>
    <ligand>
        <name>urate</name>
        <dbReference type="ChEBI" id="CHEBI:17775"/>
    </ligand>
</feature>
<comment type="pathway">
    <text evidence="1">Purine metabolism; urate degradation; (S)-allantoin from urate: step 1/3.</text>
</comment>
<dbReference type="Proteomes" id="UP000836788">
    <property type="component" value="Chromosome 4"/>
</dbReference>
<feature type="binding site" evidence="7">
    <location>
        <position position="5"/>
    </location>
    <ligand>
        <name>O2</name>
        <dbReference type="ChEBI" id="CHEBI:15379"/>
    </ligand>
</feature>
<feature type="binding site" evidence="7">
    <location>
        <position position="207"/>
    </location>
    <ligand>
        <name>5-hydroxyisourate</name>
        <dbReference type="ChEBI" id="CHEBI:18072"/>
    </ligand>
</feature>
<keyword evidence="5" id="KW-0560">Oxidoreductase</keyword>
<feature type="binding site" evidence="7">
    <location>
        <position position="111"/>
    </location>
    <ligand>
        <name>5-hydroxyisourate</name>
        <dbReference type="ChEBI" id="CHEBI:18072"/>
    </ligand>
</feature>
<feature type="binding site" evidence="7">
    <location>
        <position position="129"/>
    </location>
    <ligand>
        <name>urate</name>
        <dbReference type="ChEBI" id="CHEBI:17775"/>
    </ligand>
</feature>
<dbReference type="GO" id="GO:0006145">
    <property type="term" value="P:purine nucleobase catabolic process"/>
    <property type="evidence" value="ECO:0007669"/>
    <property type="project" value="TreeGrafter"/>
</dbReference>
<evidence type="ECO:0000256" key="3">
    <source>
        <dbReference type="ARBA" id="ARBA00012598"/>
    </source>
</evidence>
<dbReference type="PIRSF" id="PIRSF000241">
    <property type="entry name" value="Urate_oxidase"/>
    <property type="match status" value="1"/>
</dbReference>
<sequence length="247" mass="27047">MIVATDTQKNSVYVVAKQNEFHSPEEFGVLLSRFLLTQYPWLEAVDVVVDESTWQRAVVDGQPHPHGFVKSGPEAQHAAVHMARTGETLGPPVIQSSLTCMTVLKTTQSGFEGYYLDDPYTILPPTRERCLATELDAVWTCHGQDPTAVDYNAVRQRVRELFQKGIFGPATTGGVYSASLQATVYDAACLILTELPDVQTISVRTPNLHYLPTTVLLGKLGETFQNDVYTPTNEPSGVISCTVSRGG</sequence>
<evidence type="ECO:0000256" key="5">
    <source>
        <dbReference type="ARBA" id="ARBA00023002"/>
    </source>
</evidence>
<evidence type="ECO:0000256" key="2">
    <source>
        <dbReference type="ARBA" id="ARBA00009760"/>
    </source>
</evidence>
<dbReference type="SUPFAM" id="SSF55620">
    <property type="entry name" value="Tetrahydrobiopterin biosynthesis enzymes-like"/>
    <property type="match status" value="2"/>
</dbReference>
<evidence type="ECO:0000313" key="8">
    <source>
        <dbReference type="EMBL" id="CAG9289493.1"/>
    </source>
</evidence>
<feature type="binding site" evidence="7">
    <location>
        <position position="181"/>
    </location>
    <ligand>
        <name>urate</name>
        <dbReference type="ChEBI" id="CHEBI:17775"/>
    </ligand>
</feature>
<dbReference type="EMBL" id="OU594945">
    <property type="protein sequence ID" value="CAG9289493.1"/>
    <property type="molecule type" value="Genomic_DNA"/>
</dbReference>
<dbReference type="GO" id="GO:0019628">
    <property type="term" value="P:urate catabolic process"/>
    <property type="evidence" value="ECO:0007669"/>
    <property type="project" value="UniProtKB-UniPathway"/>
</dbReference>
<feature type="binding site" evidence="7">
    <location>
        <position position="207"/>
    </location>
    <ligand>
        <name>O2</name>
        <dbReference type="ChEBI" id="CHEBI:15379"/>
    </ligand>
</feature>
<proteinExistence type="inferred from homology"/>
<accession>A0A8J9X6U4</accession>
<feature type="binding site" evidence="7">
    <location>
        <position position="181"/>
    </location>
    <ligand>
        <name>5-hydroxyisourate</name>
        <dbReference type="ChEBI" id="CHEBI:18072"/>
    </ligand>
</feature>
<name>A0A8J9X6U4_PHATR</name>
<dbReference type="AlphaFoldDB" id="A0A8J9X6U4"/>
<dbReference type="Gene3D" id="3.10.270.10">
    <property type="entry name" value="Urate Oxidase"/>
    <property type="match status" value="1"/>
</dbReference>
<evidence type="ECO:0000256" key="1">
    <source>
        <dbReference type="ARBA" id="ARBA00004831"/>
    </source>
</evidence>
<feature type="binding site" evidence="7">
    <location>
        <position position="6"/>
    </location>
    <ligand>
        <name>5-hydroxyisourate</name>
        <dbReference type="ChEBI" id="CHEBI:18072"/>
    </ligand>
</feature>
<dbReference type="PANTHER" id="PTHR42874">
    <property type="entry name" value="URICASE"/>
    <property type="match status" value="1"/>
</dbReference>
<evidence type="ECO:0000256" key="7">
    <source>
        <dbReference type="PIRSR" id="PIRSR000241-2"/>
    </source>
</evidence>
<organism evidence="8">
    <name type="scientific">Phaeodactylum tricornutum</name>
    <name type="common">Diatom</name>
    <dbReference type="NCBI Taxonomy" id="2850"/>
    <lineage>
        <taxon>Eukaryota</taxon>
        <taxon>Sar</taxon>
        <taxon>Stramenopiles</taxon>
        <taxon>Ochrophyta</taxon>
        <taxon>Bacillariophyta</taxon>
        <taxon>Bacillariophyceae</taxon>
        <taxon>Bacillariophycidae</taxon>
        <taxon>Naviculales</taxon>
        <taxon>Phaeodactylaceae</taxon>
        <taxon>Phaeodactylum</taxon>
    </lineage>
</organism>